<organism evidence="1 2">
    <name type="scientific">Sphagnum jensenii</name>
    <dbReference type="NCBI Taxonomy" id="128206"/>
    <lineage>
        <taxon>Eukaryota</taxon>
        <taxon>Viridiplantae</taxon>
        <taxon>Streptophyta</taxon>
        <taxon>Embryophyta</taxon>
        <taxon>Bryophyta</taxon>
        <taxon>Sphagnophytina</taxon>
        <taxon>Sphagnopsida</taxon>
        <taxon>Sphagnales</taxon>
        <taxon>Sphagnaceae</taxon>
        <taxon>Sphagnum</taxon>
    </lineage>
</organism>
<name>A0ABP0VJ34_9BRYO</name>
<gene>
    <name evidence="1" type="ORF">CSSPJE1EN1_LOCUS28890</name>
</gene>
<comment type="caution">
    <text evidence="1">The sequence shown here is derived from an EMBL/GenBank/DDBJ whole genome shotgun (WGS) entry which is preliminary data.</text>
</comment>
<evidence type="ECO:0000313" key="2">
    <source>
        <dbReference type="Proteomes" id="UP001497444"/>
    </source>
</evidence>
<proteinExistence type="predicted"/>
<dbReference type="EMBL" id="CAXAQS010000873">
    <property type="protein sequence ID" value="CAK9253512.1"/>
    <property type="molecule type" value="Genomic_DNA"/>
</dbReference>
<reference evidence="1" key="1">
    <citation type="submission" date="2024-02" db="EMBL/GenBank/DDBJ databases">
        <authorList>
            <consortium name="ELIXIR-Norway"/>
            <consortium name="Elixir Norway"/>
        </authorList>
    </citation>
    <scope>NUCLEOTIDE SEQUENCE</scope>
</reference>
<keyword evidence="2" id="KW-1185">Reference proteome</keyword>
<accession>A0ABP0VJ34</accession>
<dbReference type="Proteomes" id="UP001497444">
    <property type="component" value="Unassembled WGS sequence"/>
</dbReference>
<protein>
    <submittedName>
        <fullName evidence="1">Uncharacterized protein</fullName>
    </submittedName>
</protein>
<feature type="non-terminal residue" evidence="1">
    <location>
        <position position="1"/>
    </location>
</feature>
<evidence type="ECO:0000313" key="1">
    <source>
        <dbReference type="EMBL" id="CAK9253512.1"/>
    </source>
</evidence>
<sequence>YSKKHREAKKQEHLQEIIQIVQSYDKGNGASVNGTSKAAPKTATKAIKTKALKTPVPKKKAIK</sequence>